<organism evidence="2 3">
    <name type="scientific">Symbiodinium microadriaticum</name>
    <name type="common">Dinoflagellate</name>
    <name type="synonym">Zooxanthella microadriatica</name>
    <dbReference type="NCBI Taxonomy" id="2951"/>
    <lineage>
        <taxon>Eukaryota</taxon>
        <taxon>Sar</taxon>
        <taxon>Alveolata</taxon>
        <taxon>Dinophyceae</taxon>
        <taxon>Suessiales</taxon>
        <taxon>Symbiodiniaceae</taxon>
        <taxon>Symbiodinium</taxon>
    </lineage>
</organism>
<evidence type="ECO:0000313" key="2">
    <source>
        <dbReference type="EMBL" id="OLP95476.1"/>
    </source>
</evidence>
<feature type="transmembrane region" description="Helical" evidence="1">
    <location>
        <begin position="20"/>
        <end position="38"/>
    </location>
</feature>
<protein>
    <recommendedName>
        <fullName evidence="4">Transmembrane protein</fullName>
    </recommendedName>
</protein>
<feature type="transmembrane region" description="Helical" evidence="1">
    <location>
        <begin position="164"/>
        <end position="184"/>
    </location>
</feature>
<keyword evidence="1" id="KW-1133">Transmembrane helix</keyword>
<keyword evidence="3" id="KW-1185">Reference proteome</keyword>
<dbReference type="AlphaFoldDB" id="A0A1Q9DJY1"/>
<gene>
    <name evidence="2" type="ORF">AK812_SmicGene22413</name>
</gene>
<proteinExistence type="predicted"/>
<feature type="transmembrane region" description="Helical" evidence="1">
    <location>
        <begin position="196"/>
        <end position="220"/>
    </location>
</feature>
<keyword evidence="1" id="KW-0472">Membrane</keyword>
<dbReference type="Proteomes" id="UP000186817">
    <property type="component" value="Unassembled WGS sequence"/>
</dbReference>
<name>A0A1Q9DJY1_SYMMI</name>
<reference evidence="2 3" key="1">
    <citation type="submission" date="2016-02" db="EMBL/GenBank/DDBJ databases">
        <title>Genome analysis of coral dinoflagellate symbionts highlights evolutionary adaptations to a symbiotic lifestyle.</title>
        <authorList>
            <person name="Aranda M."/>
            <person name="Li Y."/>
            <person name="Liew Y.J."/>
            <person name="Baumgarten S."/>
            <person name="Simakov O."/>
            <person name="Wilson M."/>
            <person name="Piel J."/>
            <person name="Ashoor H."/>
            <person name="Bougouffa S."/>
            <person name="Bajic V.B."/>
            <person name="Ryu T."/>
            <person name="Ravasi T."/>
            <person name="Bayer T."/>
            <person name="Micklem G."/>
            <person name="Kim H."/>
            <person name="Bhak J."/>
            <person name="Lajeunesse T.C."/>
            <person name="Voolstra C.R."/>
        </authorList>
    </citation>
    <scope>NUCLEOTIDE SEQUENCE [LARGE SCALE GENOMIC DNA]</scope>
    <source>
        <strain evidence="2 3">CCMP2467</strain>
    </source>
</reference>
<dbReference type="OrthoDB" id="414521at2759"/>
<comment type="caution">
    <text evidence="2">The sequence shown here is derived from an EMBL/GenBank/DDBJ whole genome shotgun (WGS) entry which is preliminary data.</text>
</comment>
<accession>A0A1Q9DJY1</accession>
<evidence type="ECO:0000256" key="1">
    <source>
        <dbReference type="SAM" id="Phobius"/>
    </source>
</evidence>
<sequence>MDRTRNLDNYLPPASSGSTAIAGIVLWIVAGICLLLTFRSATAVQQCAQACGGGCVEAGGRHVECGGHGEACFDFCRTQRDEKDCIQKRHCIEEADKEWHKVQACEKEQECDLQGLLGTGKGFALMSALASVLPVLGTICLSLFQEPFQMDASVLRDLYCSDYIARAMWLFGVLLTLYVAWLLIATLSPSSEEEGALVEVVAGAFALTVNCGACFCISLARCCLAPNGYEKLPQRS</sequence>
<evidence type="ECO:0008006" key="4">
    <source>
        <dbReference type="Google" id="ProtNLM"/>
    </source>
</evidence>
<feature type="transmembrane region" description="Helical" evidence="1">
    <location>
        <begin position="123"/>
        <end position="144"/>
    </location>
</feature>
<keyword evidence="1" id="KW-0812">Transmembrane</keyword>
<dbReference type="EMBL" id="LSRX01000501">
    <property type="protein sequence ID" value="OLP95476.1"/>
    <property type="molecule type" value="Genomic_DNA"/>
</dbReference>
<evidence type="ECO:0000313" key="3">
    <source>
        <dbReference type="Proteomes" id="UP000186817"/>
    </source>
</evidence>